<evidence type="ECO:0000256" key="4">
    <source>
        <dbReference type="ARBA" id="ARBA00022695"/>
    </source>
</evidence>
<evidence type="ECO:0000256" key="9">
    <source>
        <dbReference type="ARBA" id="ARBA00031547"/>
    </source>
</evidence>
<dbReference type="EMBL" id="GL984358">
    <property type="protein sequence ID" value="EGR27471.1"/>
    <property type="molecule type" value="Genomic_DNA"/>
</dbReference>
<keyword evidence="4" id="KW-0548">Nucleotidyltransferase</keyword>
<comment type="cofactor">
    <cofactor evidence="1">
        <name>Mg(2+)</name>
        <dbReference type="ChEBI" id="CHEBI:18420"/>
    </cofactor>
</comment>
<evidence type="ECO:0000256" key="7">
    <source>
        <dbReference type="ARBA" id="ARBA00022840"/>
    </source>
</evidence>
<dbReference type="AlphaFoldDB" id="G0R4Y7"/>
<evidence type="ECO:0000256" key="1">
    <source>
        <dbReference type="ARBA" id="ARBA00001946"/>
    </source>
</evidence>
<keyword evidence="10" id="KW-0645">Protease</keyword>
<evidence type="ECO:0000313" key="11">
    <source>
        <dbReference type="Proteomes" id="UP000008983"/>
    </source>
</evidence>
<proteinExistence type="inferred from homology"/>
<evidence type="ECO:0000313" key="10">
    <source>
        <dbReference type="EMBL" id="EGR27471.1"/>
    </source>
</evidence>
<evidence type="ECO:0000256" key="5">
    <source>
        <dbReference type="ARBA" id="ARBA00022723"/>
    </source>
</evidence>
<accession>G0R4Y7</accession>
<dbReference type="GO" id="GO:0016779">
    <property type="term" value="F:nucleotidyltransferase activity"/>
    <property type="evidence" value="ECO:0007669"/>
    <property type="project" value="UniProtKB-KW"/>
</dbReference>
<dbReference type="Pfam" id="PF02696">
    <property type="entry name" value="SelO"/>
    <property type="match status" value="1"/>
</dbReference>
<dbReference type="GO" id="GO:0005524">
    <property type="term" value="F:ATP binding"/>
    <property type="evidence" value="ECO:0007669"/>
    <property type="project" value="UniProtKB-KW"/>
</dbReference>
<dbReference type="InParanoid" id="G0R4Y7"/>
<dbReference type="InterPro" id="IPR003846">
    <property type="entry name" value="SelO"/>
</dbReference>
<dbReference type="GeneID" id="14903542"/>
<evidence type="ECO:0000256" key="3">
    <source>
        <dbReference type="ARBA" id="ARBA00022679"/>
    </source>
</evidence>
<keyword evidence="5" id="KW-0479">Metal-binding</keyword>
<reference evidence="10 11" key="1">
    <citation type="submission" date="2011-07" db="EMBL/GenBank/DDBJ databases">
        <authorList>
            <person name="Coyne R."/>
            <person name="Brami D."/>
            <person name="Johnson J."/>
            <person name="Hostetler J."/>
            <person name="Hannick L."/>
            <person name="Clark T."/>
            <person name="Cassidy-Hanley D."/>
            <person name="Inman J."/>
        </authorList>
    </citation>
    <scope>NUCLEOTIDE SEQUENCE [LARGE SCALE GENOMIC DNA]</scope>
    <source>
        <strain evidence="10 11">G5</strain>
    </source>
</reference>
<name>G0R4Y7_ICHMU</name>
<dbReference type="RefSeq" id="XP_004024381.1">
    <property type="nucleotide sequence ID" value="XM_004024332.1"/>
</dbReference>
<dbReference type="PANTHER" id="PTHR12153">
    <property type="entry name" value="SELENOPROTEIN O"/>
    <property type="match status" value="1"/>
</dbReference>
<dbReference type="eggNOG" id="KOG2542">
    <property type="taxonomic scope" value="Eukaryota"/>
</dbReference>
<sequence length="508" mass="58943">MNSKQSFYNLNFINSAINKLPIQTPTTTNPQTVRGYFYSKVEPKIRPNPKIIILSDPALNLLDLTKEEILKDQNSFTQFFCGNLLNESQVPIAHCYCGHQFGSWAGQLGDGRAISIGDIRNKKGQIIELQLKGSGVTPYSRFADGNAVLRSSIREFLCSEFLYFLDIPTTRAASIVQTDDLAQRDIYYNGNVIQEKCCIVLRLAPTFIRFGSFQICDKGGPSEGLGDQMIPELTDYVIDLFYEGLKDKEDKYRLFFEDIVKKTAILVAKWQTVAFCHGVLNTDNMSILGLTIDFGPFGFMEHFNKEHICNHSDQDGYYSYENQPKACKWNLLRLAESLKYVLDFGESKKYIEENFDVILQENYYNIMREKLGIYSQNQEDCKRIVDQLIEVMHELGLEYTNFFRKLSTVNILNTDIEDILNQFLLFKAPDNILMDRIKPRFTQEMLEKISELYESNPLDMQMRGFTIDIIEREQQKIIKYNQYVENQKDIQNNIVIYYINGQNLIRKY</sequence>
<organism evidence="10 11">
    <name type="scientific">Ichthyophthirius multifiliis</name>
    <name type="common">White spot disease agent</name>
    <name type="synonym">Ich</name>
    <dbReference type="NCBI Taxonomy" id="5932"/>
    <lineage>
        <taxon>Eukaryota</taxon>
        <taxon>Sar</taxon>
        <taxon>Alveolata</taxon>
        <taxon>Ciliophora</taxon>
        <taxon>Intramacronucleata</taxon>
        <taxon>Oligohymenophorea</taxon>
        <taxon>Hymenostomatida</taxon>
        <taxon>Ophryoglenina</taxon>
        <taxon>Ichthyophthirius</taxon>
    </lineage>
</organism>
<dbReference type="STRING" id="857967.G0R4Y7"/>
<evidence type="ECO:0000256" key="2">
    <source>
        <dbReference type="ARBA" id="ARBA00009747"/>
    </source>
</evidence>
<keyword evidence="8" id="KW-0460">Magnesium</keyword>
<dbReference type="PANTHER" id="PTHR12153:SF15">
    <property type="entry name" value="PROTEIN ADENYLYLTRANSFERASE SELO, MITOCHONDRIAL"/>
    <property type="match status" value="1"/>
</dbReference>
<keyword evidence="10" id="KW-0378">Hydrolase</keyword>
<keyword evidence="7" id="KW-0067">ATP-binding</keyword>
<keyword evidence="6" id="KW-0547">Nucleotide-binding</keyword>
<comment type="similarity">
    <text evidence="2">Belongs to the SELO family.</text>
</comment>
<dbReference type="Proteomes" id="UP000008983">
    <property type="component" value="Unassembled WGS sequence"/>
</dbReference>
<evidence type="ECO:0000256" key="6">
    <source>
        <dbReference type="ARBA" id="ARBA00022741"/>
    </source>
</evidence>
<keyword evidence="11" id="KW-1185">Reference proteome</keyword>
<protein>
    <recommendedName>
        <fullName evidence="9">Selenoprotein O</fullName>
    </recommendedName>
</protein>
<keyword evidence="10" id="KW-0031">Aminopeptidase</keyword>
<gene>
    <name evidence="10" type="ORF">IMG5_195530</name>
</gene>
<dbReference type="GO" id="GO:0046872">
    <property type="term" value="F:metal ion binding"/>
    <property type="evidence" value="ECO:0007669"/>
    <property type="project" value="UniProtKB-KW"/>
</dbReference>
<keyword evidence="3" id="KW-0808">Transferase</keyword>
<dbReference type="OrthoDB" id="10254721at2759"/>
<dbReference type="GO" id="GO:0004177">
    <property type="term" value="F:aminopeptidase activity"/>
    <property type="evidence" value="ECO:0007669"/>
    <property type="project" value="UniProtKB-KW"/>
</dbReference>
<evidence type="ECO:0000256" key="8">
    <source>
        <dbReference type="ARBA" id="ARBA00022842"/>
    </source>
</evidence>
<dbReference type="OMA" id="LCVTXSS"/>